<organism evidence="4 5">
    <name type="scientific">Flavobacterium phragmitis</name>
    <dbReference type="NCBI Taxonomy" id="739143"/>
    <lineage>
        <taxon>Bacteria</taxon>
        <taxon>Pseudomonadati</taxon>
        <taxon>Bacteroidota</taxon>
        <taxon>Flavobacteriia</taxon>
        <taxon>Flavobacteriales</taxon>
        <taxon>Flavobacteriaceae</taxon>
        <taxon>Flavobacterium</taxon>
    </lineage>
</organism>
<evidence type="ECO:0000256" key="2">
    <source>
        <dbReference type="SAM" id="Coils"/>
    </source>
</evidence>
<keyword evidence="2" id="KW-0175">Coiled coil</keyword>
<dbReference type="InterPro" id="IPR001387">
    <property type="entry name" value="Cro/C1-type_HTH"/>
</dbReference>
<dbReference type="PROSITE" id="PS50943">
    <property type="entry name" value="HTH_CROC1"/>
    <property type="match status" value="1"/>
</dbReference>
<keyword evidence="5" id="KW-1185">Reference proteome</keyword>
<gene>
    <name evidence="4" type="ORF">SAMN05216297_102122</name>
</gene>
<dbReference type="Gene3D" id="1.10.260.40">
    <property type="entry name" value="lambda repressor-like DNA-binding domains"/>
    <property type="match status" value="1"/>
</dbReference>
<dbReference type="Proteomes" id="UP000199672">
    <property type="component" value="Unassembled WGS sequence"/>
</dbReference>
<name>A0A1I1LQ22_9FLAO</name>
<feature type="domain" description="HTH cro/C1-type" evidence="3">
    <location>
        <begin position="9"/>
        <end position="63"/>
    </location>
</feature>
<evidence type="ECO:0000256" key="1">
    <source>
        <dbReference type="ARBA" id="ARBA00023125"/>
    </source>
</evidence>
<proteinExistence type="predicted"/>
<dbReference type="CDD" id="cd00093">
    <property type="entry name" value="HTH_XRE"/>
    <property type="match status" value="1"/>
</dbReference>
<dbReference type="Pfam" id="PF01381">
    <property type="entry name" value="HTH_3"/>
    <property type="match status" value="1"/>
</dbReference>
<protein>
    <submittedName>
        <fullName evidence="4">Transcriptional regulator, contains XRE-family HTH domain</fullName>
    </submittedName>
</protein>
<accession>A0A1I1LQ22</accession>
<feature type="coiled-coil region" evidence="2">
    <location>
        <begin position="89"/>
        <end position="116"/>
    </location>
</feature>
<keyword evidence="1" id="KW-0238">DNA-binding</keyword>
<sequence length="120" mass="13975">MYSRINENIKTIRELKNYTQEYMALRLNITQAGYSRIEKGSNRLSFEKLEEIAAVFEMDVRNIIKFDISHYVEPGFKSIAGTGQGSVLNRLYSDKIALLEKLLEKTERELNLYKNKFGCL</sequence>
<dbReference type="PANTHER" id="PTHR46558">
    <property type="entry name" value="TRACRIPTIONAL REGULATORY PROTEIN-RELATED-RELATED"/>
    <property type="match status" value="1"/>
</dbReference>
<dbReference type="SUPFAM" id="SSF47413">
    <property type="entry name" value="lambda repressor-like DNA-binding domains"/>
    <property type="match status" value="1"/>
</dbReference>
<dbReference type="InterPro" id="IPR010982">
    <property type="entry name" value="Lambda_DNA-bd_dom_sf"/>
</dbReference>
<dbReference type="EMBL" id="FOMH01000002">
    <property type="protein sequence ID" value="SFC74652.1"/>
    <property type="molecule type" value="Genomic_DNA"/>
</dbReference>
<dbReference type="STRING" id="739143.SAMN05216297_102122"/>
<dbReference type="RefSeq" id="WP_091490896.1">
    <property type="nucleotide sequence ID" value="NZ_FOMH01000002.1"/>
</dbReference>
<dbReference type="GO" id="GO:0003677">
    <property type="term" value="F:DNA binding"/>
    <property type="evidence" value="ECO:0007669"/>
    <property type="project" value="UniProtKB-KW"/>
</dbReference>
<reference evidence="5" key="1">
    <citation type="submission" date="2016-10" db="EMBL/GenBank/DDBJ databases">
        <authorList>
            <person name="Varghese N."/>
            <person name="Submissions S."/>
        </authorList>
    </citation>
    <scope>NUCLEOTIDE SEQUENCE [LARGE SCALE GENOMIC DNA]</scope>
    <source>
        <strain evidence="5">CGMCC 1.10370</strain>
    </source>
</reference>
<evidence type="ECO:0000313" key="4">
    <source>
        <dbReference type="EMBL" id="SFC74652.1"/>
    </source>
</evidence>
<dbReference type="OrthoDB" id="798409at2"/>
<dbReference type="PANTHER" id="PTHR46558:SF4">
    <property type="entry name" value="DNA-BIDING PHAGE PROTEIN"/>
    <property type="match status" value="1"/>
</dbReference>
<evidence type="ECO:0000313" key="5">
    <source>
        <dbReference type="Proteomes" id="UP000199672"/>
    </source>
</evidence>
<dbReference type="SMART" id="SM00530">
    <property type="entry name" value="HTH_XRE"/>
    <property type="match status" value="1"/>
</dbReference>
<dbReference type="AlphaFoldDB" id="A0A1I1LQ22"/>
<evidence type="ECO:0000259" key="3">
    <source>
        <dbReference type="PROSITE" id="PS50943"/>
    </source>
</evidence>